<dbReference type="InterPro" id="IPR036047">
    <property type="entry name" value="F-box-like_dom_sf"/>
</dbReference>
<dbReference type="EMBL" id="CACVBM020001104">
    <property type="protein sequence ID" value="CAA7031165.1"/>
    <property type="molecule type" value="Genomic_DNA"/>
</dbReference>
<dbReference type="InterPro" id="IPR001810">
    <property type="entry name" value="F-box_dom"/>
</dbReference>
<sequence length="366" mass="41180">MASSMESPLPHDVVELIMERLPAKSLMRFMAVSNQWKSTIESPFFQERQLKHRQQSGDPDVLMVSIHIGTVMETARTLVLGSSSSVKIPTPWDKSHLVCQSSCDGLVCLYNTHVESEPGFVFNPTTRWHRSLPLCELQQLIISLGNSYYRLRHGMCHFGFGKDKFTGTYKPVCLYNSSEIGREDATTCEVFDFSTDSWRYVTPSAPYRIITLPDPAYVDGSLYWFTECEETKVVSFDLHTETFQVVAKAPFADAPVQEIVMCDLNNRLCVSLKKGSNQVIWSFNSGNKTWDTMCSIDLGFVSSLFVIPPIVCALRPLSLLDGEKKHCVSHEALMTYDLETKSYDSAFSADSIGNPLCYFPSLFSVS</sequence>
<dbReference type="SUPFAM" id="SSF81383">
    <property type="entry name" value="F-box domain"/>
    <property type="match status" value="1"/>
</dbReference>
<dbReference type="InterPro" id="IPR050796">
    <property type="entry name" value="SCF_F-box_component"/>
</dbReference>
<organism evidence="2 3">
    <name type="scientific">Microthlaspi erraticum</name>
    <dbReference type="NCBI Taxonomy" id="1685480"/>
    <lineage>
        <taxon>Eukaryota</taxon>
        <taxon>Viridiplantae</taxon>
        <taxon>Streptophyta</taxon>
        <taxon>Embryophyta</taxon>
        <taxon>Tracheophyta</taxon>
        <taxon>Spermatophyta</taxon>
        <taxon>Magnoliopsida</taxon>
        <taxon>eudicotyledons</taxon>
        <taxon>Gunneridae</taxon>
        <taxon>Pentapetalae</taxon>
        <taxon>rosids</taxon>
        <taxon>malvids</taxon>
        <taxon>Brassicales</taxon>
        <taxon>Brassicaceae</taxon>
        <taxon>Coluteocarpeae</taxon>
        <taxon>Microthlaspi</taxon>
    </lineage>
</organism>
<evidence type="ECO:0000313" key="3">
    <source>
        <dbReference type="Proteomes" id="UP000467841"/>
    </source>
</evidence>
<dbReference type="InterPro" id="IPR011043">
    <property type="entry name" value="Gal_Oxase/kelch_b-propeller"/>
</dbReference>
<dbReference type="PANTHER" id="PTHR31672:SF13">
    <property type="entry name" value="F-BOX PROTEIN CPR30-LIKE"/>
    <property type="match status" value="1"/>
</dbReference>
<proteinExistence type="predicted"/>
<evidence type="ECO:0000259" key="1">
    <source>
        <dbReference type="PROSITE" id="PS50181"/>
    </source>
</evidence>
<accession>A0A6D2IVD0</accession>
<dbReference type="InterPro" id="IPR006527">
    <property type="entry name" value="F-box-assoc_dom_typ1"/>
</dbReference>
<dbReference type="AlphaFoldDB" id="A0A6D2IVD0"/>
<dbReference type="OrthoDB" id="1737248at2759"/>
<dbReference type="SMART" id="SM00256">
    <property type="entry name" value="FBOX"/>
    <property type="match status" value="1"/>
</dbReference>
<dbReference type="Pfam" id="PF00646">
    <property type="entry name" value="F-box"/>
    <property type="match status" value="1"/>
</dbReference>
<protein>
    <recommendedName>
        <fullName evidence="1">F-box domain-containing protein</fullName>
    </recommendedName>
</protein>
<dbReference type="Proteomes" id="UP000467841">
    <property type="component" value="Unassembled WGS sequence"/>
</dbReference>
<dbReference type="SUPFAM" id="SSF50965">
    <property type="entry name" value="Galactose oxidase, central domain"/>
    <property type="match status" value="1"/>
</dbReference>
<keyword evidence="3" id="KW-1185">Reference proteome</keyword>
<gene>
    <name evidence="2" type="ORF">MERR_LOCUS18400</name>
</gene>
<dbReference type="Pfam" id="PF07734">
    <property type="entry name" value="FBA_1"/>
    <property type="match status" value="1"/>
</dbReference>
<dbReference type="PANTHER" id="PTHR31672">
    <property type="entry name" value="BNACNNG10540D PROTEIN"/>
    <property type="match status" value="1"/>
</dbReference>
<dbReference type="Gene3D" id="2.120.10.80">
    <property type="entry name" value="Kelch-type beta propeller"/>
    <property type="match status" value="1"/>
</dbReference>
<comment type="caution">
    <text evidence="2">The sequence shown here is derived from an EMBL/GenBank/DDBJ whole genome shotgun (WGS) entry which is preliminary data.</text>
</comment>
<dbReference type="PROSITE" id="PS50181">
    <property type="entry name" value="FBOX"/>
    <property type="match status" value="1"/>
</dbReference>
<dbReference type="NCBIfam" id="TIGR01640">
    <property type="entry name" value="F_box_assoc_1"/>
    <property type="match status" value="1"/>
</dbReference>
<reference evidence="2" key="1">
    <citation type="submission" date="2020-01" db="EMBL/GenBank/DDBJ databases">
        <authorList>
            <person name="Mishra B."/>
        </authorList>
    </citation>
    <scope>NUCLEOTIDE SEQUENCE [LARGE SCALE GENOMIC DNA]</scope>
</reference>
<evidence type="ECO:0000313" key="2">
    <source>
        <dbReference type="EMBL" id="CAA7031165.1"/>
    </source>
</evidence>
<dbReference type="InterPro" id="IPR015915">
    <property type="entry name" value="Kelch-typ_b-propeller"/>
</dbReference>
<feature type="domain" description="F-box" evidence="1">
    <location>
        <begin position="3"/>
        <end position="48"/>
    </location>
</feature>
<name>A0A6D2IVD0_9BRAS</name>
<dbReference type="InterPro" id="IPR017451">
    <property type="entry name" value="F-box-assoc_interact_dom"/>
</dbReference>